<evidence type="ECO:0008006" key="4">
    <source>
        <dbReference type="Google" id="ProtNLM"/>
    </source>
</evidence>
<accession>A0A928DPU0</accession>
<dbReference type="Proteomes" id="UP000725649">
    <property type="component" value="Unassembled WGS sequence"/>
</dbReference>
<dbReference type="InterPro" id="IPR051398">
    <property type="entry name" value="Polysacch_Deacetylase"/>
</dbReference>
<keyword evidence="1" id="KW-1133">Transmembrane helix</keyword>
<proteinExistence type="predicted"/>
<dbReference type="SUPFAM" id="SSF88713">
    <property type="entry name" value="Glycoside hydrolase/deacetylase"/>
    <property type="match status" value="1"/>
</dbReference>
<evidence type="ECO:0000313" key="2">
    <source>
        <dbReference type="EMBL" id="MBE6421732.1"/>
    </source>
</evidence>
<protein>
    <recommendedName>
        <fullName evidence="4">NodB homology domain-containing protein</fullName>
    </recommendedName>
</protein>
<dbReference type="CDD" id="cd10918">
    <property type="entry name" value="CE4_NodB_like_5s_6s"/>
    <property type="match status" value="1"/>
</dbReference>
<gene>
    <name evidence="2" type="ORF">E7027_06390</name>
</gene>
<dbReference type="AlphaFoldDB" id="A0A928DPU0"/>
<dbReference type="Gene3D" id="3.20.20.370">
    <property type="entry name" value="Glycoside hydrolase/deacetylase"/>
    <property type="match status" value="1"/>
</dbReference>
<evidence type="ECO:0000313" key="3">
    <source>
        <dbReference type="Proteomes" id="UP000725649"/>
    </source>
</evidence>
<dbReference type="PANTHER" id="PTHR34216">
    <property type="match status" value="1"/>
</dbReference>
<dbReference type="InterPro" id="IPR011330">
    <property type="entry name" value="Glyco_hydro/deAcase_b/a-brl"/>
</dbReference>
<reference evidence="2" key="1">
    <citation type="submission" date="2019-04" db="EMBL/GenBank/DDBJ databases">
        <title>Evolution of Biomass-Degrading Anaerobic Consortia Revealed by Metagenomics.</title>
        <authorList>
            <person name="Peng X."/>
        </authorList>
    </citation>
    <scope>NUCLEOTIDE SEQUENCE</scope>
    <source>
        <strain evidence="2">SIG66</strain>
    </source>
</reference>
<dbReference type="PANTHER" id="PTHR34216:SF7">
    <property type="entry name" value="POLY-BETA-1,6-N-ACETYL-D-GLUCOSAMINE N-DEACETYLASE"/>
    <property type="match status" value="1"/>
</dbReference>
<evidence type="ECO:0000256" key="1">
    <source>
        <dbReference type="SAM" id="Phobius"/>
    </source>
</evidence>
<organism evidence="2 3">
    <name type="scientific">Candidatus Avelusimicrobium gallicola</name>
    <dbReference type="NCBI Taxonomy" id="2562704"/>
    <lineage>
        <taxon>Bacteria</taxon>
        <taxon>Pseudomonadati</taxon>
        <taxon>Elusimicrobiota</taxon>
        <taxon>Elusimicrobia</taxon>
        <taxon>Elusimicrobiales</taxon>
        <taxon>Elusimicrobiaceae</taxon>
        <taxon>Candidatus Avelusimicrobium</taxon>
    </lineage>
</organism>
<name>A0A928DPU0_9BACT</name>
<dbReference type="EMBL" id="SUVG01000007">
    <property type="protein sequence ID" value="MBE6421732.1"/>
    <property type="molecule type" value="Genomic_DNA"/>
</dbReference>
<dbReference type="GO" id="GO:0005975">
    <property type="term" value="P:carbohydrate metabolic process"/>
    <property type="evidence" value="ECO:0007669"/>
    <property type="project" value="InterPro"/>
</dbReference>
<feature type="transmembrane region" description="Helical" evidence="1">
    <location>
        <begin position="6"/>
        <end position="27"/>
    </location>
</feature>
<sequence length="258" mass="29134">MATQTLLIILLSLTLLFGLATLAYLFFRKGKPTLLILVVEKIGTPAENSRLKEEWVSVKSLEKTLNTLCKKGFSFVSLADLKEGHKLPPKPVLLAFIGGYQTVFTDIFPLLKTCRIKASVFLSPSFVDTYNAWQSPEDEPWQKMLTAKQLKTLQTSRLISFGTLPLNGKPSADQTAEEACFELTESAFRLKNLLGLKAEAYAWNDTEKENLSAIQNRSEMPILSFQKGINPLPEKKVFKTLRLGKNPLFTRFQIFKQR</sequence>
<comment type="caution">
    <text evidence="2">The sequence shown here is derived from an EMBL/GenBank/DDBJ whole genome shotgun (WGS) entry which is preliminary data.</text>
</comment>
<keyword evidence="1" id="KW-0812">Transmembrane</keyword>
<keyword evidence="1" id="KW-0472">Membrane</keyword>